<evidence type="ECO:0000313" key="1">
    <source>
        <dbReference type="EMBL" id="KAH7669303.1"/>
    </source>
</evidence>
<keyword evidence="2" id="KW-1185">Reference proteome</keyword>
<protein>
    <submittedName>
        <fullName evidence="1">Eea1 homodimerization domain-containing protein</fullName>
    </submittedName>
</protein>
<reference evidence="2" key="1">
    <citation type="journal article" date="2022" name="Nat. Commun.">
        <title>Chromosome evolution and the genetic basis of agronomically important traits in greater yam.</title>
        <authorList>
            <person name="Bredeson J.V."/>
            <person name="Lyons J.B."/>
            <person name="Oniyinde I.O."/>
            <person name="Okereke N.R."/>
            <person name="Kolade O."/>
            <person name="Nnabue I."/>
            <person name="Nwadili C.O."/>
            <person name="Hribova E."/>
            <person name="Parker M."/>
            <person name="Nwogha J."/>
            <person name="Shu S."/>
            <person name="Carlson J."/>
            <person name="Kariba R."/>
            <person name="Muthemba S."/>
            <person name="Knop K."/>
            <person name="Barton G.J."/>
            <person name="Sherwood A.V."/>
            <person name="Lopez-Montes A."/>
            <person name="Asiedu R."/>
            <person name="Jamnadass R."/>
            <person name="Muchugi A."/>
            <person name="Goodstein D."/>
            <person name="Egesi C.N."/>
            <person name="Featherston J."/>
            <person name="Asfaw A."/>
            <person name="Simpson G.G."/>
            <person name="Dolezel J."/>
            <person name="Hendre P.S."/>
            <person name="Van Deynze A."/>
            <person name="Kumar P.L."/>
            <person name="Obidiegwu J.E."/>
            <person name="Bhattacharjee R."/>
            <person name="Rokhsar D.S."/>
        </authorList>
    </citation>
    <scope>NUCLEOTIDE SEQUENCE [LARGE SCALE GENOMIC DNA]</scope>
    <source>
        <strain evidence="2">cv. TDa95/00328</strain>
    </source>
</reference>
<organism evidence="1 2">
    <name type="scientific">Dioscorea alata</name>
    <name type="common">Purple yam</name>
    <dbReference type="NCBI Taxonomy" id="55571"/>
    <lineage>
        <taxon>Eukaryota</taxon>
        <taxon>Viridiplantae</taxon>
        <taxon>Streptophyta</taxon>
        <taxon>Embryophyta</taxon>
        <taxon>Tracheophyta</taxon>
        <taxon>Spermatophyta</taxon>
        <taxon>Magnoliopsida</taxon>
        <taxon>Liliopsida</taxon>
        <taxon>Dioscoreales</taxon>
        <taxon>Dioscoreaceae</taxon>
        <taxon>Dioscorea</taxon>
    </lineage>
</organism>
<accession>A0ACB7V7C0</accession>
<name>A0ACB7V7C0_DIOAL</name>
<evidence type="ECO:0000313" key="2">
    <source>
        <dbReference type="Proteomes" id="UP000827976"/>
    </source>
</evidence>
<sequence>MDLTPETDEYIRESIEDSVGLPIPARTLRLKLIASEDERHRLQDQIFLLGDRLEDAERRLEECRVEASMNALELRKYIEEKAAMILEHRALTEHCAGLEEECSRYERDLKRFMEACDELGKENDALQECLLDNSVVRLVDEIGSLKQDKQQMRINLCRAEDEVKALFEENKLLDQENRRLLRQLKKERQHQETDDQHSAGACVEGKPKSTLKEGNPEQAPDPRKTGPPRQPLSPLQHN</sequence>
<dbReference type="Proteomes" id="UP000827976">
    <property type="component" value="Chromosome 11"/>
</dbReference>
<comment type="caution">
    <text evidence="1">The sequence shown here is derived from an EMBL/GenBank/DDBJ whole genome shotgun (WGS) entry which is preliminary data.</text>
</comment>
<proteinExistence type="predicted"/>
<gene>
    <name evidence="1" type="ORF">IHE45_11G068700</name>
</gene>
<dbReference type="EMBL" id="CM037021">
    <property type="protein sequence ID" value="KAH7669303.1"/>
    <property type="molecule type" value="Genomic_DNA"/>
</dbReference>